<evidence type="ECO:0000313" key="17">
    <source>
        <dbReference type="EMBL" id="RDE08861.1"/>
    </source>
</evidence>
<evidence type="ECO:0000256" key="13">
    <source>
        <dbReference type="PIRSR" id="PIRSR600183-50"/>
    </source>
</evidence>
<dbReference type="EC" id="4.1.1.20" evidence="10 12"/>
<keyword evidence="3 12" id="KW-0210">Decarboxylase</keyword>
<feature type="domain" description="Orn/DAP/Arg decarboxylase 2 N-terminal" evidence="16">
    <location>
        <begin position="36"/>
        <end position="281"/>
    </location>
</feature>
<feature type="binding site" evidence="12">
    <location>
        <position position="347"/>
    </location>
    <ligand>
        <name>substrate</name>
    </ligand>
</feature>
<dbReference type="PRINTS" id="PR01179">
    <property type="entry name" value="ODADCRBXLASE"/>
</dbReference>
<evidence type="ECO:0000256" key="9">
    <source>
        <dbReference type="ARBA" id="ARBA00060983"/>
    </source>
</evidence>
<dbReference type="UniPathway" id="UPA00034">
    <property type="reaction ID" value="UER00027"/>
</dbReference>
<keyword evidence="6 12" id="KW-0456">Lyase</keyword>
<comment type="pathway">
    <text evidence="8 12 14">Amino-acid biosynthesis; L-lysine biosynthesis via DAP pathway; L-lysine from DL-2,6-diaminopimelate: step 1/1.</text>
</comment>
<feature type="binding site" evidence="12">
    <location>
        <position position="318"/>
    </location>
    <ligand>
        <name>substrate</name>
    </ligand>
</feature>
<name>A0A369W9W2_9HYPH</name>
<reference evidence="18" key="1">
    <citation type="submission" date="2018-07" db="EMBL/GenBank/DDBJ databases">
        <authorList>
            <person name="Liu B.-T."/>
            <person name="Du Z."/>
        </authorList>
    </citation>
    <scope>NUCLEOTIDE SEQUENCE [LARGE SCALE GENOMIC DNA]</scope>
    <source>
        <strain evidence="18">XYN52</strain>
    </source>
</reference>
<feature type="binding site" evidence="12">
    <location>
        <position position="375"/>
    </location>
    <ligand>
        <name>substrate</name>
    </ligand>
</feature>
<keyword evidence="18" id="KW-1185">Reference proteome</keyword>
<dbReference type="PROSITE" id="PS00878">
    <property type="entry name" value="ODR_DC_2_1"/>
    <property type="match status" value="1"/>
</dbReference>
<dbReference type="InterPro" id="IPR022644">
    <property type="entry name" value="De-COase2_N"/>
</dbReference>
<dbReference type="Proteomes" id="UP000253759">
    <property type="component" value="Unassembled WGS sequence"/>
</dbReference>
<dbReference type="GO" id="GO:0008836">
    <property type="term" value="F:diaminopimelate decarboxylase activity"/>
    <property type="evidence" value="ECO:0007669"/>
    <property type="project" value="UniProtKB-UniRule"/>
</dbReference>
<dbReference type="PANTHER" id="PTHR43727">
    <property type="entry name" value="DIAMINOPIMELATE DECARBOXYLASE"/>
    <property type="match status" value="1"/>
</dbReference>
<feature type="binding site" evidence="12">
    <location>
        <position position="314"/>
    </location>
    <ligand>
        <name>substrate</name>
    </ligand>
</feature>
<dbReference type="InterPro" id="IPR002986">
    <property type="entry name" value="DAP_deCOOHase_LysA"/>
</dbReference>
<feature type="active site" description="Proton donor" evidence="13">
    <location>
        <position position="346"/>
    </location>
</feature>
<evidence type="ECO:0000259" key="15">
    <source>
        <dbReference type="Pfam" id="PF00278"/>
    </source>
</evidence>
<feature type="domain" description="Orn/DAP/Arg decarboxylase 2 C-terminal" evidence="15">
    <location>
        <begin position="29"/>
        <end position="373"/>
    </location>
</feature>
<dbReference type="Gene3D" id="3.20.20.10">
    <property type="entry name" value="Alanine racemase"/>
    <property type="match status" value="1"/>
</dbReference>
<dbReference type="PANTHER" id="PTHR43727:SF2">
    <property type="entry name" value="GROUP IV DECARBOXYLASE"/>
    <property type="match status" value="1"/>
</dbReference>
<evidence type="ECO:0000256" key="7">
    <source>
        <dbReference type="ARBA" id="ARBA00050464"/>
    </source>
</evidence>
<proteinExistence type="inferred from homology"/>
<dbReference type="InterPro" id="IPR022643">
    <property type="entry name" value="De-COase2_C"/>
</dbReference>
<feature type="binding site" evidence="12">
    <location>
        <begin position="275"/>
        <end position="278"/>
    </location>
    <ligand>
        <name>pyridoxal 5'-phosphate</name>
        <dbReference type="ChEBI" id="CHEBI:597326"/>
    </ligand>
</feature>
<keyword evidence="2 12" id="KW-0028">Amino-acid biosynthesis</keyword>
<comment type="similarity">
    <text evidence="9 12">Belongs to the Orn/Lys/Arg decarboxylase class-II family. LysA subfamily.</text>
</comment>
<evidence type="ECO:0000256" key="6">
    <source>
        <dbReference type="ARBA" id="ARBA00023239"/>
    </source>
</evidence>
<dbReference type="Pfam" id="PF02784">
    <property type="entry name" value="Orn_Arg_deC_N"/>
    <property type="match status" value="1"/>
</dbReference>
<dbReference type="OrthoDB" id="9802241at2"/>
<dbReference type="InterPro" id="IPR029066">
    <property type="entry name" value="PLP-binding_barrel"/>
</dbReference>
<evidence type="ECO:0000256" key="8">
    <source>
        <dbReference type="ARBA" id="ARBA00060643"/>
    </source>
</evidence>
<feature type="binding site" evidence="12">
    <location>
        <position position="239"/>
    </location>
    <ligand>
        <name>pyridoxal 5'-phosphate</name>
        <dbReference type="ChEBI" id="CHEBI:597326"/>
    </ligand>
</feature>
<dbReference type="EMBL" id="QQNH01000011">
    <property type="protein sequence ID" value="RDE08861.1"/>
    <property type="molecule type" value="Genomic_DNA"/>
</dbReference>
<feature type="binding site" evidence="12">
    <location>
        <position position="278"/>
    </location>
    <ligand>
        <name>substrate</name>
    </ligand>
</feature>
<sequence>MHHFQYRDGSLLAEDVDLAAIAGEIGTPFYCYSAATFTRHIRVVAEAFAGLDMLVAYAMKANSNQAMLALVAREGIGADVVSLGELERALKAGIPAEKIIFSGVGKSREEMRRGLEAGILCFNVESEPELERLNLVAAEMGRVAPVSVRVNPDVDARTHAKISTGKSENKFGIPFARAEAVYARIAECANLRAVGVDMHIGSQIVDLEPFDNAFALMVELVGRLRAAGHPIEHVDIGGGLGIPYNLDNTPPPDPTEYAALVRRHFADIGCRMIVEPGRLIAGNAGVLVTRVEYVKQTEKKAFVIVDAAMNDLLRPTLYEAHHDILPLREAEPGAAAIRADIVGPVCETGDYLGLDRQIPVVGEGDMLAVMTAGAYGAVMSSTYNTRPLVAEVLVDGNKWHAVRPRQTLDELIGLDSVPDWL</sequence>
<evidence type="ECO:0000256" key="10">
    <source>
        <dbReference type="ARBA" id="ARBA00066427"/>
    </source>
</evidence>
<evidence type="ECO:0000313" key="18">
    <source>
        <dbReference type="Proteomes" id="UP000253759"/>
    </source>
</evidence>
<dbReference type="FunFam" id="3.20.20.10:FF:000003">
    <property type="entry name" value="Diaminopimelate decarboxylase"/>
    <property type="match status" value="1"/>
</dbReference>
<evidence type="ECO:0000256" key="11">
    <source>
        <dbReference type="ARBA" id="ARBA00074972"/>
    </source>
</evidence>
<dbReference type="InterPro" id="IPR009006">
    <property type="entry name" value="Ala_racemase/Decarboxylase_C"/>
</dbReference>
<feature type="modified residue" description="N6-(pyridoxal phosphate)lysine" evidence="12 13">
    <location>
        <position position="60"/>
    </location>
</feature>
<dbReference type="SUPFAM" id="SSF50621">
    <property type="entry name" value="Alanine racemase C-terminal domain-like"/>
    <property type="match status" value="1"/>
</dbReference>
<evidence type="ECO:0000256" key="3">
    <source>
        <dbReference type="ARBA" id="ARBA00022793"/>
    </source>
</evidence>
<evidence type="ECO:0000256" key="5">
    <source>
        <dbReference type="ARBA" id="ARBA00023154"/>
    </source>
</evidence>
<comment type="caution">
    <text evidence="17">The sequence shown here is derived from an EMBL/GenBank/DDBJ whole genome shotgun (WGS) entry which is preliminary data.</text>
</comment>
<evidence type="ECO:0000256" key="12">
    <source>
        <dbReference type="HAMAP-Rule" id="MF_02120"/>
    </source>
</evidence>
<dbReference type="FunFam" id="2.40.37.10:FF:000003">
    <property type="entry name" value="Diaminopimelate decarboxylase"/>
    <property type="match status" value="1"/>
</dbReference>
<dbReference type="PRINTS" id="PR01181">
    <property type="entry name" value="DAPDCRBXLASE"/>
</dbReference>
<comment type="catalytic activity">
    <reaction evidence="7 12 14">
        <text>meso-2,6-diaminopimelate + H(+) = L-lysine + CO2</text>
        <dbReference type="Rhea" id="RHEA:15101"/>
        <dbReference type="ChEBI" id="CHEBI:15378"/>
        <dbReference type="ChEBI" id="CHEBI:16526"/>
        <dbReference type="ChEBI" id="CHEBI:32551"/>
        <dbReference type="ChEBI" id="CHEBI:57791"/>
        <dbReference type="EC" id="4.1.1.20"/>
    </reaction>
</comment>
<dbReference type="GO" id="GO:0030170">
    <property type="term" value="F:pyridoxal phosphate binding"/>
    <property type="evidence" value="ECO:0007669"/>
    <property type="project" value="UniProtKB-UniRule"/>
</dbReference>
<evidence type="ECO:0000256" key="1">
    <source>
        <dbReference type="ARBA" id="ARBA00001933"/>
    </source>
</evidence>
<dbReference type="GO" id="GO:0009089">
    <property type="term" value="P:lysine biosynthetic process via diaminopimelate"/>
    <property type="evidence" value="ECO:0007669"/>
    <property type="project" value="UniProtKB-UniRule"/>
</dbReference>
<organism evidence="17 18">
    <name type="scientific">Pelagibacterium lacus</name>
    <dbReference type="NCBI Taxonomy" id="2282655"/>
    <lineage>
        <taxon>Bacteria</taxon>
        <taxon>Pseudomonadati</taxon>
        <taxon>Pseudomonadota</taxon>
        <taxon>Alphaproteobacteria</taxon>
        <taxon>Hyphomicrobiales</taxon>
        <taxon>Devosiaceae</taxon>
        <taxon>Pelagibacterium</taxon>
    </lineage>
</organism>
<dbReference type="Gene3D" id="2.40.37.10">
    <property type="entry name" value="Lyase, Ornithine Decarboxylase, Chain A, domain 1"/>
    <property type="match status" value="1"/>
</dbReference>
<dbReference type="NCBIfam" id="TIGR01048">
    <property type="entry name" value="lysA"/>
    <property type="match status" value="1"/>
</dbReference>
<dbReference type="HAMAP" id="MF_02120">
    <property type="entry name" value="LysA"/>
    <property type="match status" value="1"/>
</dbReference>
<dbReference type="AlphaFoldDB" id="A0A369W9W2"/>
<dbReference type="SUPFAM" id="SSF51419">
    <property type="entry name" value="PLP-binding barrel"/>
    <property type="match status" value="1"/>
</dbReference>
<dbReference type="RefSeq" id="WP_114645980.1">
    <property type="nucleotide sequence ID" value="NZ_QQNH01000011.1"/>
</dbReference>
<gene>
    <name evidence="12 17" type="primary">lysA</name>
    <name evidence="17" type="ORF">DVH29_09385</name>
</gene>
<evidence type="ECO:0000259" key="16">
    <source>
        <dbReference type="Pfam" id="PF02784"/>
    </source>
</evidence>
<evidence type="ECO:0000256" key="2">
    <source>
        <dbReference type="ARBA" id="ARBA00022605"/>
    </source>
</evidence>
<comment type="function">
    <text evidence="12">Specifically catalyzes the decarboxylation of meso-diaminopimelate (meso-DAP) to L-lysine.</text>
</comment>
<comment type="subunit">
    <text evidence="12">Homodimer.</text>
</comment>
<keyword evidence="4 12" id="KW-0663">Pyridoxal phosphate</keyword>
<evidence type="ECO:0000256" key="4">
    <source>
        <dbReference type="ARBA" id="ARBA00022898"/>
    </source>
</evidence>
<evidence type="ECO:0000256" key="14">
    <source>
        <dbReference type="RuleBase" id="RU003738"/>
    </source>
</evidence>
<feature type="binding site" evidence="12">
    <location>
        <position position="375"/>
    </location>
    <ligand>
        <name>pyridoxal 5'-phosphate</name>
        <dbReference type="ChEBI" id="CHEBI:597326"/>
    </ligand>
</feature>
<protein>
    <recommendedName>
        <fullName evidence="11 12">Diaminopimelate decarboxylase</fullName>
        <shortName evidence="12">DAP decarboxylase</shortName>
        <shortName evidence="12">DAPDC</shortName>
        <ecNumber evidence="10 12">4.1.1.20</ecNumber>
    </recommendedName>
</protein>
<accession>A0A369W9W2</accession>
<keyword evidence="5 12" id="KW-0457">Lysine biosynthesis</keyword>
<dbReference type="Pfam" id="PF00278">
    <property type="entry name" value="Orn_DAP_Arg_deC"/>
    <property type="match status" value="1"/>
</dbReference>
<dbReference type="InterPro" id="IPR022653">
    <property type="entry name" value="De-COase2_pyr-phos_BS"/>
</dbReference>
<dbReference type="InterPro" id="IPR000183">
    <property type="entry name" value="Orn/DAP/Arg_de-COase"/>
</dbReference>
<dbReference type="CDD" id="cd06828">
    <property type="entry name" value="PLPDE_III_DapDC"/>
    <property type="match status" value="1"/>
</dbReference>
<comment type="cofactor">
    <cofactor evidence="1 12 13 14">
        <name>pyridoxal 5'-phosphate</name>
        <dbReference type="ChEBI" id="CHEBI:597326"/>
    </cofactor>
</comment>